<dbReference type="RefSeq" id="WP_377968067.1">
    <property type="nucleotide sequence ID" value="NZ_JBHZOL010000110.1"/>
</dbReference>
<organism evidence="3 4">
    <name type="scientific">Almyronema epifaneia S1</name>
    <dbReference type="NCBI Taxonomy" id="2991925"/>
    <lineage>
        <taxon>Bacteria</taxon>
        <taxon>Bacillati</taxon>
        <taxon>Cyanobacteriota</taxon>
        <taxon>Cyanophyceae</taxon>
        <taxon>Nodosilineales</taxon>
        <taxon>Nodosilineaceae</taxon>
        <taxon>Almyronema</taxon>
        <taxon>Almyronema epifaneia</taxon>
    </lineage>
</organism>
<feature type="coiled-coil region" evidence="1">
    <location>
        <begin position="138"/>
        <end position="165"/>
    </location>
</feature>
<evidence type="ECO:0000313" key="3">
    <source>
        <dbReference type="EMBL" id="MFE4108436.1"/>
    </source>
</evidence>
<proteinExistence type="predicted"/>
<evidence type="ECO:0000313" key="4">
    <source>
        <dbReference type="Proteomes" id="UP001600165"/>
    </source>
</evidence>
<comment type="caution">
    <text evidence="3">The sequence shown here is derived from an EMBL/GenBank/DDBJ whole genome shotgun (WGS) entry which is preliminary data.</text>
</comment>
<sequence length="166" mass="18318">MPYPIPAHDPNSLIPGDIYDPGSSSAPRMERSEADRRIEDYHQMIAAQQVAESGYNFISAVMKTHTSYQKALGDGFTALRESLTTQRKQVSAATAVVDLSTERLKFATAIQRNEQANIKLSGEQVKTGLLQERTDIEIVKVRNEIQGLKAQAQQALMKAQSLELSA</sequence>
<dbReference type="Proteomes" id="UP001600165">
    <property type="component" value="Unassembled WGS sequence"/>
</dbReference>
<gene>
    <name evidence="3" type="ORF">ACFVKH_19325</name>
</gene>
<accession>A0ABW6IJR5</accession>
<evidence type="ECO:0000256" key="2">
    <source>
        <dbReference type="SAM" id="MobiDB-lite"/>
    </source>
</evidence>
<feature type="region of interest" description="Disordered" evidence="2">
    <location>
        <begin position="1"/>
        <end position="32"/>
    </location>
</feature>
<keyword evidence="1" id="KW-0175">Coiled coil</keyword>
<evidence type="ECO:0000256" key="1">
    <source>
        <dbReference type="SAM" id="Coils"/>
    </source>
</evidence>
<keyword evidence="4" id="KW-1185">Reference proteome</keyword>
<reference evidence="3 4" key="1">
    <citation type="submission" date="2024-10" db="EMBL/GenBank/DDBJ databases">
        <authorList>
            <person name="Ratan Roy A."/>
            <person name="Morales Sandoval P.H."/>
            <person name="De Los Santos Villalobos S."/>
            <person name="Chakraborty S."/>
            <person name="Mukherjee J."/>
        </authorList>
    </citation>
    <scope>NUCLEOTIDE SEQUENCE [LARGE SCALE GENOMIC DNA]</scope>
    <source>
        <strain evidence="3 4">S1</strain>
    </source>
</reference>
<name>A0ABW6IJR5_9CYAN</name>
<protein>
    <submittedName>
        <fullName evidence="3">Uncharacterized protein</fullName>
    </submittedName>
</protein>
<dbReference type="EMBL" id="JBHZOL010000110">
    <property type="protein sequence ID" value="MFE4108436.1"/>
    <property type="molecule type" value="Genomic_DNA"/>
</dbReference>